<keyword evidence="4" id="KW-1185">Reference proteome</keyword>
<dbReference type="PROSITE" id="PS50943">
    <property type="entry name" value="HTH_CROC1"/>
    <property type="match status" value="1"/>
</dbReference>
<name>A0A1Q2L5D7_9BACL</name>
<dbReference type="RefSeq" id="WP_198038784.1">
    <property type="nucleotide sequence ID" value="NZ_CP019642.1"/>
</dbReference>
<dbReference type="PANTHER" id="PTHR46797">
    <property type="entry name" value="HTH-TYPE TRANSCRIPTIONAL REGULATOR"/>
    <property type="match status" value="1"/>
</dbReference>
<gene>
    <name evidence="3" type="ORF">B0X71_20645</name>
</gene>
<dbReference type="EMBL" id="CP019642">
    <property type="protein sequence ID" value="AQQ55584.1"/>
    <property type="molecule type" value="Genomic_DNA"/>
</dbReference>
<dbReference type="Gene3D" id="1.10.260.40">
    <property type="entry name" value="lambda repressor-like DNA-binding domains"/>
    <property type="match status" value="1"/>
</dbReference>
<evidence type="ECO:0000259" key="2">
    <source>
        <dbReference type="PROSITE" id="PS50943"/>
    </source>
</evidence>
<dbReference type="GO" id="GO:0003677">
    <property type="term" value="F:DNA binding"/>
    <property type="evidence" value="ECO:0007669"/>
    <property type="project" value="UniProtKB-KW"/>
</dbReference>
<proteinExistence type="predicted"/>
<reference evidence="3 4" key="1">
    <citation type="submission" date="2017-02" db="EMBL/GenBank/DDBJ databases">
        <title>The complete genomic sequence of a novel cold adapted crude oil-degrading bacterium Planococcus qaidamina Y42.</title>
        <authorList>
            <person name="Yang R."/>
        </authorList>
    </citation>
    <scope>NUCLEOTIDE SEQUENCE [LARGE SCALE GENOMIC DNA]</scope>
    <source>
        <strain evidence="3 4">Y42</strain>
        <plasmid evidence="3 4">unnamed2</plasmid>
    </source>
</reference>
<dbReference type="InterPro" id="IPR001387">
    <property type="entry name" value="Cro/C1-type_HTH"/>
</dbReference>
<dbReference type="Proteomes" id="UP000188184">
    <property type="component" value="Plasmid unnamed2"/>
</dbReference>
<evidence type="ECO:0000256" key="1">
    <source>
        <dbReference type="ARBA" id="ARBA00023125"/>
    </source>
</evidence>
<geneLocation type="plasmid" evidence="3 4">
    <name>unnamed2</name>
</geneLocation>
<dbReference type="SUPFAM" id="SSF47413">
    <property type="entry name" value="lambda repressor-like DNA-binding domains"/>
    <property type="match status" value="1"/>
</dbReference>
<dbReference type="InterPro" id="IPR050807">
    <property type="entry name" value="TransReg_Diox_bact_type"/>
</dbReference>
<dbReference type="AlphaFoldDB" id="A0A1Q2L5D7"/>
<evidence type="ECO:0000313" key="3">
    <source>
        <dbReference type="EMBL" id="AQQ55584.1"/>
    </source>
</evidence>
<organism evidence="3 4">
    <name type="scientific">Planococcus lenghuensis</name>
    <dbReference type="NCBI Taxonomy" id="2213202"/>
    <lineage>
        <taxon>Bacteria</taxon>
        <taxon>Bacillati</taxon>
        <taxon>Bacillota</taxon>
        <taxon>Bacilli</taxon>
        <taxon>Bacillales</taxon>
        <taxon>Caryophanaceae</taxon>
        <taxon>Planococcus</taxon>
    </lineage>
</organism>
<keyword evidence="3" id="KW-0614">Plasmid</keyword>
<sequence>MTSKNEHDIYEKIGSAMKAIRKEQKLTLQDIEARSELKPSTVSLIERGKQNFSIGWLVHYCNTLDVDPAEVFTRAFRDDFQNQQLDKIFERFDAYEAKKDEK</sequence>
<protein>
    <recommendedName>
        <fullName evidence="2">HTH cro/C1-type domain-containing protein</fullName>
    </recommendedName>
</protein>
<dbReference type="CDD" id="cd00093">
    <property type="entry name" value="HTH_XRE"/>
    <property type="match status" value="1"/>
</dbReference>
<evidence type="ECO:0000313" key="4">
    <source>
        <dbReference type="Proteomes" id="UP000188184"/>
    </source>
</evidence>
<dbReference type="KEGG" id="pmar:B0X71_20645"/>
<accession>A0A1Q2L5D7</accession>
<dbReference type="InterPro" id="IPR010982">
    <property type="entry name" value="Lambda_DNA-bd_dom_sf"/>
</dbReference>
<dbReference type="GO" id="GO:0005829">
    <property type="term" value="C:cytosol"/>
    <property type="evidence" value="ECO:0007669"/>
    <property type="project" value="TreeGrafter"/>
</dbReference>
<dbReference type="Pfam" id="PF01381">
    <property type="entry name" value="HTH_3"/>
    <property type="match status" value="1"/>
</dbReference>
<dbReference type="GO" id="GO:0003700">
    <property type="term" value="F:DNA-binding transcription factor activity"/>
    <property type="evidence" value="ECO:0007669"/>
    <property type="project" value="TreeGrafter"/>
</dbReference>
<keyword evidence="1" id="KW-0238">DNA-binding</keyword>
<feature type="domain" description="HTH cro/C1-type" evidence="2">
    <location>
        <begin position="17"/>
        <end position="71"/>
    </location>
</feature>
<dbReference type="SMART" id="SM00530">
    <property type="entry name" value="HTH_XRE"/>
    <property type="match status" value="1"/>
</dbReference>
<dbReference type="PANTHER" id="PTHR46797:SF1">
    <property type="entry name" value="METHYLPHOSPHONATE SYNTHASE"/>
    <property type="match status" value="1"/>
</dbReference>